<organism evidence="6 7">
    <name type="scientific">Sus scrofa</name>
    <name type="common">Pig</name>
    <dbReference type="NCBI Taxonomy" id="9823"/>
    <lineage>
        <taxon>Eukaryota</taxon>
        <taxon>Metazoa</taxon>
        <taxon>Chordata</taxon>
        <taxon>Craniata</taxon>
        <taxon>Vertebrata</taxon>
        <taxon>Euteleostomi</taxon>
        <taxon>Mammalia</taxon>
        <taxon>Eutheria</taxon>
        <taxon>Laurasiatheria</taxon>
        <taxon>Artiodactyla</taxon>
        <taxon>Suina</taxon>
        <taxon>Suidae</taxon>
        <taxon>Sus</taxon>
    </lineage>
</organism>
<keyword evidence="3" id="KW-0687">Ribonucleoprotein</keyword>
<dbReference type="Proteomes" id="UP000694720">
    <property type="component" value="Unplaced"/>
</dbReference>
<reference evidence="6" key="1">
    <citation type="submission" date="2025-08" db="UniProtKB">
        <authorList>
            <consortium name="Ensembl"/>
        </authorList>
    </citation>
    <scope>IDENTIFICATION</scope>
</reference>
<name>A0A8D1CLN3_PIG</name>
<evidence type="ECO:0000256" key="2">
    <source>
        <dbReference type="ARBA" id="ARBA00022980"/>
    </source>
</evidence>
<dbReference type="GO" id="GO:0005737">
    <property type="term" value="C:cytoplasm"/>
    <property type="evidence" value="ECO:0007669"/>
    <property type="project" value="UniProtKB-ARBA"/>
</dbReference>
<dbReference type="Ensembl" id="ENSSSCT00035014919.1">
    <property type="protein sequence ID" value="ENSSSCP00035005096.1"/>
    <property type="gene ID" value="ENSSSCG00035011865.1"/>
</dbReference>
<evidence type="ECO:0000256" key="5">
    <source>
        <dbReference type="ARBA" id="ARBA00041214"/>
    </source>
</evidence>
<dbReference type="InterPro" id="IPR002671">
    <property type="entry name" value="Ribosomal_eL22"/>
</dbReference>
<dbReference type="Gene3D" id="3.30.1360.210">
    <property type="match status" value="1"/>
</dbReference>
<proteinExistence type="inferred from homology"/>
<dbReference type="AlphaFoldDB" id="A0A8D1CLN3"/>
<evidence type="ECO:0000256" key="4">
    <source>
        <dbReference type="ARBA" id="ARBA00040613"/>
    </source>
</evidence>
<dbReference type="PANTHER" id="PTHR10064">
    <property type="entry name" value="60S RIBOSOMAL PROTEIN L22"/>
    <property type="match status" value="1"/>
</dbReference>
<evidence type="ECO:0000256" key="3">
    <source>
        <dbReference type="ARBA" id="ARBA00023274"/>
    </source>
</evidence>
<dbReference type="GO" id="GO:1990904">
    <property type="term" value="C:ribonucleoprotein complex"/>
    <property type="evidence" value="ECO:0007669"/>
    <property type="project" value="UniProtKB-KW"/>
</dbReference>
<evidence type="ECO:0000313" key="7">
    <source>
        <dbReference type="Proteomes" id="UP000694720"/>
    </source>
</evidence>
<dbReference type="GO" id="GO:0005840">
    <property type="term" value="C:ribosome"/>
    <property type="evidence" value="ECO:0007669"/>
    <property type="project" value="UniProtKB-KW"/>
</dbReference>
<dbReference type="GO" id="GO:0006412">
    <property type="term" value="P:translation"/>
    <property type="evidence" value="ECO:0007669"/>
    <property type="project" value="InterPro"/>
</dbReference>
<evidence type="ECO:0000256" key="1">
    <source>
        <dbReference type="ARBA" id="ARBA00007817"/>
    </source>
</evidence>
<comment type="similarity">
    <text evidence="1">Belongs to the eukaryotic ribosomal protein eL22 family.</text>
</comment>
<dbReference type="FunFam" id="3.30.1360.210:FF:000001">
    <property type="entry name" value="60S ribosomal protein L22 1"/>
    <property type="match status" value="1"/>
</dbReference>
<dbReference type="PANTHER" id="PTHR10064:SF0">
    <property type="entry name" value="FI24544P1-RELATED"/>
    <property type="match status" value="1"/>
</dbReference>
<dbReference type="Pfam" id="PF01776">
    <property type="entry name" value="Ribosomal_L22e"/>
    <property type="match status" value="1"/>
</dbReference>
<accession>A0A8D1CLN3</accession>
<dbReference type="InterPro" id="IPR038526">
    <property type="entry name" value="Ribosomal_eL22_sf"/>
</dbReference>
<protein>
    <recommendedName>
        <fullName evidence="4">Large ribosomal subunit protein eL22</fullName>
    </recommendedName>
    <alternativeName>
        <fullName evidence="5">60S ribosomal protein L22</fullName>
    </alternativeName>
</protein>
<dbReference type="GO" id="GO:0003735">
    <property type="term" value="F:structural constituent of ribosome"/>
    <property type="evidence" value="ECO:0007669"/>
    <property type="project" value="InterPro"/>
</dbReference>
<sequence length="123" mass="14083">MPPAPKSKKSSKKQTVKFVIDSHVPVADRVLDPASFEKFLHDRIKVNGKAGQLGDVVTITRERASITVTAQAPFSKRYLKYLTKKYLKKQQLRDYLHVIASNKNTYELRYFSIINDELAADEE</sequence>
<keyword evidence="2" id="KW-0689">Ribosomal protein</keyword>
<evidence type="ECO:0000313" key="6">
    <source>
        <dbReference type="Ensembl" id="ENSSSCP00035005096.1"/>
    </source>
</evidence>